<dbReference type="RefSeq" id="WP_344026680.1">
    <property type="nucleotide sequence ID" value="NZ_BAAAJK010000034.1"/>
</dbReference>
<feature type="transmembrane region" description="Helical" evidence="6">
    <location>
        <begin position="61"/>
        <end position="85"/>
    </location>
</feature>
<dbReference type="PANTHER" id="PTHR30520">
    <property type="entry name" value="FORMATE TRANSPORTER-RELATED"/>
    <property type="match status" value="1"/>
</dbReference>
<dbReference type="Proteomes" id="UP001501414">
    <property type="component" value="Unassembled WGS sequence"/>
</dbReference>
<evidence type="ECO:0000256" key="1">
    <source>
        <dbReference type="ARBA" id="ARBA00004141"/>
    </source>
</evidence>
<comment type="subcellular location">
    <subcellularLocation>
        <location evidence="1">Membrane</location>
        <topology evidence="1">Multi-pass membrane protein</topology>
    </subcellularLocation>
</comment>
<organism evidence="7 8">
    <name type="scientific">Pseudonocardia kongjuensis</name>
    <dbReference type="NCBI Taxonomy" id="102227"/>
    <lineage>
        <taxon>Bacteria</taxon>
        <taxon>Bacillati</taxon>
        <taxon>Actinomycetota</taxon>
        <taxon>Actinomycetes</taxon>
        <taxon>Pseudonocardiales</taxon>
        <taxon>Pseudonocardiaceae</taxon>
        <taxon>Pseudonocardia</taxon>
    </lineage>
</organism>
<dbReference type="Pfam" id="PF01226">
    <property type="entry name" value="Form_Nir_trans"/>
    <property type="match status" value="1"/>
</dbReference>
<keyword evidence="8" id="KW-1185">Reference proteome</keyword>
<feature type="transmembrane region" description="Helical" evidence="6">
    <location>
        <begin position="169"/>
        <end position="188"/>
    </location>
</feature>
<sequence>MPDRTPAEIAPAAVEQGVAKASRRWDSVVVGSFLAGAYIAFGALVAISVSSGMDPGLWGTLPTLFLGGAFTLGLVLVVIGGADLLTGNMMLLPLAVLRRRLRSAAVLKNLAIVLVGNLAGAVFVAYFFAVQAGVVGDAGSPAGSLELLAYERLVGITESKGGSAGAWEVFLRAVACNWLVCLAIWLSLASDRITGKILGIFFPIMAFVAMGFDHVVANMFFLPAAMFAGVPGLTWSDVTVNLSIATVGNLVGGVVFVALAYWYLYLKDEPADA</sequence>
<comment type="similarity">
    <text evidence="5">Belongs to the FNT transporter (TC 1.A.16) family.</text>
</comment>
<feature type="transmembrane region" description="Helical" evidence="6">
    <location>
        <begin position="28"/>
        <end position="49"/>
    </location>
</feature>
<dbReference type="InterPro" id="IPR023271">
    <property type="entry name" value="Aquaporin-like"/>
</dbReference>
<evidence type="ECO:0000256" key="3">
    <source>
        <dbReference type="ARBA" id="ARBA00022989"/>
    </source>
</evidence>
<reference evidence="7 8" key="1">
    <citation type="journal article" date="2019" name="Int. J. Syst. Evol. Microbiol.">
        <title>The Global Catalogue of Microorganisms (GCM) 10K type strain sequencing project: providing services to taxonomists for standard genome sequencing and annotation.</title>
        <authorList>
            <consortium name="The Broad Institute Genomics Platform"/>
            <consortium name="The Broad Institute Genome Sequencing Center for Infectious Disease"/>
            <person name="Wu L."/>
            <person name="Ma J."/>
        </authorList>
    </citation>
    <scope>NUCLEOTIDE SEQUENCE [LARGE SCALE GENOMIC DNA]</scope>
    <source>
        <strain evidence="7 8">JCM 11896</strain>
    </source>
</reference>
<comment type="caution">
    <text evidence="7">The sequence shown here is derived from an EMBL/GenBank/DDBJ whole genome shotgun (WGS) entry which is preliminary data.</text>
</comment>
<feature type="transmembrane region" description="Helical" evidence="6">
    <location>
        <begin position="242"/>
        <end position="264"/>
    </location>
</feature>
<feature type="transmembrane region" description="Helical" evidence="6">
    <location>
        <begin position="200"/>
        <end position="222"/>
    </location>
</feature>
<evidence type="ECO:0000256" key="4">
    <source>
        <dbReference type="ARBA" id="ARBA00023136"/>
    </source>
</evidence>
<keyword evidence="3 6" id="KW-1133">Transmembrane helix</keyword>
<accession>A0ABN1Y405</accession>
<evidence type="ECO:0000256" key="5">
    <source>
        <dbReference type="ARBA" id="ARBA00049660"/>
    </source>
</evidence>
<keyword evidence="2 6" id="KW-0812">Transmembrane</keyword>
<name>A0ABN1Y405_9PSEU</name>
<keyword evidence="4 6" id="KW-0472">Membrane</keyword>
<proteinExistence type="inferred from homology"/>
<evidence type="ECO:0000256" key="2">
    <source>
        <dbReference type="ARBA" id="ARBA00022692"/>
    </source>
</evidence>
<evidence type="ECO:0000313" key="8">
    <source>
        <dbReference type="Proteomes" id="UP001501414"/>
    </source>
</evidence>
<feature type="transmembrane region" description="Helical" evidence="6">
    <location>
        <begin position="106"/>
        <end position="129"/>
    </location>
</feature>
<evidence type="ECO:0000256" key="6">
    <source>
        <dbReference type="SAM" id="Phobius"/>
    </source>
</evidence>
<dbReference type="Gene3D" id="1.20.1080.10">
    <property type="entry name" value="Glycerol uptake facilitator protein"/>
    <property type="match status" value="1"/>
</dbReference>
<protein>
    <submittedName>
        <fullName evidence="7">Formate/nitrite transporter family protein</fullName>
    </submittedName>
</protein>
<dbReference type="EMBL" id="BAAAJK010000034">
    <property type="protein sequence ID" value="GAA1397321.1"/>
    <property type="molecule type" value="Genomic_DNA"/>
</dbReference>
<gene>
    <name evidence="7" type="ORF">GCM10009613_49840</name>
</gene>
<dbReference type="InterPro" id="IPR024002">
    <property type="entry name" value="For/NO2_transpt_CS"/>
</dbReference>
<dbReference type="InterPro" id="IPR000292">
    <property type="entry name" value="For/NO2_transpt"/>
</dbReference>
<dbReference type="PANTHER" id="PTHR30520:SF6">
    <property type="entry name" value="FORMATE_NITRATE FAMILY TRANSPORTER (EUROFUNG)"/>
    <property type="match status" value="1"/>
</dbReference>
<dbReference type="PROSITE" id="PS01006">
    <property type="entry name" value="FORMATE_NITRITE_TP_2"/>
    <property type="match status" value="1"/>
</dbReference>
<evidence type="ECO:0000313" key="7">
    <source>
        <dbReference type="EMBL" id="GAA1397321.1"/>
    </source>
</evidence>